<feature type="transmembrane region" description="Helical" evidence="6">
    <location>
        <begin position="80"/>
        <end position="98"/>
    </location>
</feature>
<feature type="transmembrane region" description="Helical" evidence="6">
    <location>
        <begin position="224"/>
        <end position="240"/>
    </location>
</feature>
<sequence>MTAEKDRFIVPLIYIGAMYFTVGFTLGINSYLVPLLQSAMRMPAGASYLILAANFMAFLVLSYPASLIIRRIGYKRTMSFSFLCYAVGFLCFISSAYARSFEMFILASFICGTANAILQSAINPYVTILGPINSAARRMSIMGICNATAWAVAPNILSIIIGKSIDQAVLTDITLPFSIIIIVSLVLALVMYKAPLEEIKAVGEGEDNAIDCPYAQGKTSIWQFPHLILGAITLFLYVGVETVADATTVDYAQSIGLADAAHYAVFPSLGMIAGYIMGIIAIPKYISQCNALRVCSIVAIIGTLMVIIAPPRLSVCFVGFISLGCSLMYPSIWPLAMVDLGRFTKTGSALLVTSIVGGAFIPTAFGYLKDAFGNQNAYWICLPCFFAVLFYALSGYRIRVNSKMT</sequence>
<dbReference type="STRING" id="688246.Premu_1825"/>
<dbReference type="InterPro" id="IPR050375">
    <property type="entry name" value="MFS_TsgA-like"/>
</dbReference>
<proteinExistence type="predicted"/>
<keyword evidence="4 6" id="KW-1133">Transmembrane helix</keyword>
<name>F8N6C4_9BACT</name>
<accession>F8N6C4</accession>
<dbReference type="PANTHER" id="PTHR43702:SF12">
    <property type="entry name" value="N-ACETYL GLUCOSAMINE TRANSPORTER NAGP"/>
    <property type="match status" value="1"/>
</dbReference>
<dbReference type="Pfam" id="PF07690">
    <property type="entry name" value="MFS_1"/>
    <property type="match status" value="1"/>
</dbReference>
<dbReference type="PANTHER" id="PTHR43702">
    <property type="entry name" value="L-FUCOSE-PROTON SYMPORTER"/>
    <property type="match status" value="1"/>
</dbReference>
<comment type="subcellular location">
    <subcellularLocation>
        <location evidence="1">Cell inner membrane</location>
        <topology evidence="1">Multi-pass membrane protein</topology>
    </subcellularLocation>
</comment>
<feature type="transmembrane region" description="Helical" evidence="6">
    <location>
        <begin position="45"/>
        <end position="68"/>
    </location>
</feature>
<dbReference type="OrthoDB" id="9786665at2"/>
<evidence type="ECO:0000313" key="8">
    <source>
        <dbReference type="Proteomes" id="UP000002772"/>
    </source>
</evidence>
<evidence type="ECO:0000256" key="1">
    <source>
        <dbReference type="ARBA" id="ARBA00004429"/>
    </source>
</evidence>
<feature type="transmembrane region" description="Helical" evidence="6">
    <location>
        <begin position="317"/>
        <end position="336"/>
    </location>
</feature>
<dbReference type="InterPro" id="IPR011701">
    <property type="entry name" value="MFS"/>
</dbReference>
<reference evidence="8" key="1">
    <citation type="journal article" date="2011" name="Stand. Genomic Sci.">
        <title>Non-contiguous finished genome sequence of the opportunistic oral pathogen Prevotella multisaccharivorax type strain (PPPA20).</title>
        <authorList>
            <person name="Pati A."/>
            <person name="Gronow S."/>
            <person name="Lu M."/>
            <person name="Lapidus A."/>
            <person name="Nolan M."/>
            <person name="Lucas S."/>
            <person name="Hammon N."/>
            <person name="Deshpande S."/>
            <person name="Cheng J.F."/>
            <person name="Tapia R."/>
            <person name="Han C."/>
            <person name="Goodwin L."/>
            <person name="Pitluck S."/>
            <person name="Liolios K."/>
            <person name="Pagani I."/>
            <person name="Mavromatis K."/>
            <person name="Mikhailova N."/>
            <person name="Huntemann M."/>
            <person name="Chen A."/>
            <person name="Palaniappan K."/>
            <person name="Land M."/>
            <person name="Hauser L."/>
            <person name="Detter J.C."/>
            <person name="Brambilla E.M."/>
            <person name="Rohde M."/>
            <person name="Goker M."/>
            <person name="Woyke T."/>
            <person name="Bristow J."/>
            <person name="Eisen J.A."/>
            <person name="Markowitz V."/>
            <person name="Hugenholtz P."/>
            <person name="Kyrpides N.C."/>
            <person name="Klenk H.P."/>
            <person name="Ivanova N."/>
        </authorList>
    </citation>
    <scope>NUCLEOTIDE SEQUENCE [LARGE SCALE GENOMIC DNA]</scope>
    <source>
        <strain evidence="8">DSM 17128</strain>
    </source>
</reference>
<dbReference type="Gene3D" id="1.20.1250.20">
    <property type="entry name" value="MFS general substrate transporter like domains"/>
    <property type="match status" value="2"/>
</dbReference>
<feature type="transmembrane region" description="Helical" evidence="6">
    <location>
        <begin position="260"/>
        <end position="282"/>
    </location>
</feature>
<dbReference type="eggNOG" id="COG0738">
    <property type="taxonomic scope" value="Bacteria"/>
</dbReference>
<dbReference type="HOGENOM" id="CLU_028452_2_2_10"/>
<dbReference type="Proteomes" id="UP000002772">
    <property type="component" value="Unassembled WGS sequence"/>
</dbReference>
<gene>
    <name evidence="7" type="ORF">Premu_1825</name>
</gene>
<keyword evidence="3 6" id="KW-0812">Transmembrane</keyword>
<evidence type="ECO:0000256" key="2">
    <source>
        <dbReference type="ARBA" id="ARBA00022475"/>
    </source>
</evidence>
<dbReference type="RefSeq" id="WP_007574612.1">
    <property type="nucleotide sequence ID" value="NZ_BPTS01000002.1"/>
</dbReference>
<dbReference type="AlphaFoldDB" id="F8N6C4"/>
<feature type="transmembrane region" description="Helical" evidence="6">
    <location>
        <begin position="294"/>
        <end position="311"/>
    </location>
</feature>
<dbReference type="SUPFAM" id="SSF103473">
    <property type="entry name" value="MFS general substrate transporter"/>
    <property type="match status" value="1"/>
</dbReference>
<protein>
    <submittedName>
        <fullName evidence="7">Major facilitator superfamily MFS_1</fullName>
    </submittedName>
</protein>
<evidence type="ECO:0000256" key="6">
    <source>
        <dbReference type="SAM" id="Phobius"/>
    </source>
</evidence>
<evidence type="ECO:0000256" key="4">
    <source>
        <dbReference type="ARBA" id="ARBA00022989"/>
    </source>
</evidence>
<feature type="transmembrane region" description="Helical" evidence="6">
    <location>
        <begin position="348"/>
        <end position="365"/>
    </location>
</feature>
<keyword evidence="8" id="KW-1185">Reference proteome</keyword>
<feature type="transmembrane region" description="Helical" evidence="6">
    <location>
        <begin position="12"/>
        <end position="33"/>
    </location>
</feature>
<evidence type="ECO:0000256" key="3">
    <source>
        <dbReference type="ARBA" id="ARBA00022692"/>
    </source>
</evidence>
<feature type="transmembrane region" description="Helical" evidence="6">
    <location>
        <begin position="377"/>
        <end position="396"/>
    </location>
</feature>
<evidence type="ECO:0000313" key="7">
    <source>
        <dbReference type="EMBL" id="EGN57229.1"/>
    </source>
</evidence>
<feature type="transmembrane region" description="Helical" evidence="6">
    <location>
        <begin position="141"/>
        <end position="161"/>
    </location>
</feature>
<keyword evidence="2" id="KW-1003">Cell membrane</keyword>
<feature type="transmembrane region" description="Helical" evidence="6">
    <location>
        <begin position="173"/>
        <end position="192"/>
    </location>
</feature>
<feature type="transmembrane region" description="Helical" evidence="6">
    <location>
        <begin position="104"/>
        <end position="129"/>
    </location>
</feature>
<dbReference type="GO" id="GO:0022857">
    <property type="term" value="F:transmembrane transporter activity"/>
    <property type="evidence" value="ECO:0007669"/>
    <property type="project" value="InterPro"/>
</dbReference>
<dbReference type="EMBL" id="GL945017">
    <property type="protein sequence ID" value="EGN57229.1"/>
    <property type="molecule type" value="Genomic_DNA"/>
</dbReference>
<organism evidence="7 8">
    <name type="scientific">Hallella multisaccharivorax DSM 17128</name>
    <dbReference type="NCBI Taxonomy" id="688246"/>
    <lineage>
        <taxon>Bacteria</taxon>
        <taxon>Pseudomonadati</taxon>
        <taxon>Bacteroidota</taxon>
        <taxon>Bacteroidia</taxon>
        <taxon>Bacteroidales</taxon>
        <taxon>Prevotellaceae</taxon>
        <taxon>Hallella</taxon>
    </lineage>
</organism>
<keyword evidence="5 6" id="KW-0472">Membrane</keyword>
<evidence type="ECO:0000256" key="5">
    <source>
        <dbReference type="ARBA" id="ARBA00023136"/>
    </source>
</evidence>
<dbReference type="GO" id="GO:0005886">
    <property type="term" value="C:plasma membrane"/>
    <property type="evidence" value="ECO:0007669"/>
    <property type="project" value="UniProtKB-SubCell"/>
</dbReference>
<dbReference type="InterPro" id="IPR036259">
    <property type="entry name" value="MFS_trans_sf"/>
</dbReference>